<proteinExistence type="predicted"/>
<protein>
    <submittedName>
        <fullName evidence="2">Uncharacterized protein</fullName>
    </submittedName>
</protein>
<gene>
    <name evidence="2" type="ORF">LTR09_008585</name>
</gene>
<feature type="compositionally biased region" description="Low complexity" evidence="1">
    <location>
        <begin position="40"/>
        <end position="49"/>
    </location>
</feature>
<name>A0AAJ0DH26_9PEZI</name>
<sequence>MAKPLLRTARKTASSMSQLRTRHLTTTLRRQEANLENDPDSSAPPSRASINTTLRHADQTQLRETLALTHSLITSLQSAKLHTTSIPTSIKTLPGIPPYKLGYLPSQILTPFSTAADKAIKDAELLLEHMRDLQFQPYKGEGDNDIVKFEKEVAAMRDSEKEERLAQARRDVEAQLSRPSIAAQSLLEDVNKVRERGGIRVVKMANPFGSGKSLVKEDEVEEVDVEDVELEGGVEDAEVEVATQEQKVVERKARAEKRATAEKVVTVPPVGSILSLQQRLQASINAGTK</sequence>
<dbReference type="AlphaFoldDB" id="A0AAJ0DH26"/>
<feature type="region of interest" description="Disordered" evidence="1">
    <location>
        <begin position="1"/>
        <end position="20"/>
    </location>
</feature>
<comment type="caution">
    <text evidence="2">The sequence shown here is derived from an EMBL/GenBank/DDBJ whole genome shotgun (WGS) entry which is preliminary data.</text>
</comment>
<reference evidence="2" key="1">
    <citation type="submission" date="2023-04" db="EMBL/GenBank/DDBJ databases">
        <title>Black Yeasts Isolated from many extreme environments.</title>
        <authorList>
            <person name="Coleine C."/>
            <person name="Stajich J.E."/>
            <person name="Selbmann L."/>
        </authorList>
    </citation>
    <scope>NUCLEOTIDE SEQUENCE</scope>
    <source>
        <strain evidence="2">CCFEE 5312</strain>
    </source>
</reference>
<evidence type="ECO:0000256" key="1">
    <source>
        <dbReference type="SAM" id="MobiDB-lite"/>
    </source>
</evidence>
<evidence type="ECO:0000313" key="3">
    <source>
        <dbReference type="Proteomes" id="UP001271007"/>
    </source>
</evidence>
<dbReference type="EMBL" id="JAWDJX010000034">
    <property type="protein sequence ID" value="KAK3050196.1"/>
    <property type="molecule type" value="Genomic_DNA"/>
</dbReference>
<accession>A0AAJ0DH26</accession>
<evidence type="ECO:0000313" key="2">
    <source>
        <dbReference type="EMBL" id="KAK3050196.1"/>
    </source>
</evidence>
<organism evidence="2 3">
    <name type="scientific">Extremus antarcticus</name>
    <dbReference type="NCBI Taxonomy" id="702011"/>
    <lineage>
        <taxon>Eukaryota</taxon>
        <taxon>Fungi</taxon>
        <taxon>Dikarya</taxon>
        <taxon>Ascomycota</taxon>
        <taxon>Pezizomycotina</taxon>
        <taxon>Dothideomycetes</taxon>
        <taxon>Dothideomycetidae</taxon>
        <taxon>Mycosphaerellales</taxon>
        <taxon>Extremaceae</taxon>
        <taxon>Extremus</taxon>
    </lineage>
</organism>
<dbReference type="Proteomes" id="UP001271007">
    <property type="component" value="Unassembled WGS sequence"/>
</dbReference>
<keyword evidence="3" id="KW-1185">Reference proteome</keyword>
<feature type="region of interest" description="Disordered" evidence="1">
    <location>
        <begin position="30"/>
        <end position="49"/>
    </location>
</feature>